<sequence length="96" mass="10743">MVGGSDRSSCSALAIGLVTRCTTTDFYYNGMLYIDSDSSGVSIWVWHRNSNDPIESYCPLQRARERAAAGFVLWCLCICVRVIERSCGFYGRGVWD</sequence>
<dbReference type="Proteomes" id="UP000247810">
    <property type="component" value="Unassembled WGS sequence"/>
</dbReference>
<gene>
    <name evidence="1" type="ORF">BO71DRAFT_395969</name>
</gene>
<evidence type="ECO:0000313" key="1">
    <source>
        <dbReference type="EMBL" id="PYH97721.1"/>
    </source>
</evidence>
<dbReference type="AlphaFoldDB" id="A0A319DJK5"/>
<dbReference type="VEuPathDB" id="FungiDB:BO71DRAFT_395969"/>
<evidence type="ECO:0000313" key="2">
    <source>
        <dbReference type="Proteomes" id="UP000247810"/>
    </source>
</evidence>
<reference evidence="1 2" key="1">
    <citation type="submission" date="2018-02" db="EMBL/GenBank/DDBJ databases">
        <title>The genomes of Aspergillus section Nigri reveals drivers in fungal speciation.</title>
        <authorList>
            <consortium name="DOE Joint Genome Institute"/>
            <person name="Vesth T.C."/>
            <person name="Nybo J."/>
            <person name="Theobald S."/>
            <person name="Brandl J."/>
            <person name="Frisvad J.C."/>
            <person name="Nielsen K.F."/>
            <person name="Lyhne E.K."/>
            <person name="Kogle M.E."/>
            <person name="Kuo A."/>
            <person name="Riley R."/>
            <person name="Clum A."/>
            <person name="Nolan M."/>
            <person name="Lipzen A."/>
            <person name="Salamov A."/>
            <person name="Henrissat B."/>
            <person name="Wiebenga A."/>
            <person name="De vries R.P."/>
            <person name="Grigoriev I.V."/>
            <person name="Mortensen U.H."/>
            <person name="Andersen M.R."/>
            <person name="Baker S.E."/>
        </authorList>
    </citation>
    <scope>NUCLEOTIDE SEQUENCE [LARGE SCALE GENOMIC DNA]</scope>
    <source>
        <strain evidence="1 2">CBS 707.79</strain>
    </source>
</reference>
<protein>
    <submittedName>
        <fullName evidence="1">Uncharacterized protein</fullName>
    </submittedName>
</protein>
<proteinExistence type="predicted"/>
<accession>A0A319DJK5</accession>
<keyword evidence="2" id="KW-1185">Reference proteome</keyword>
<organism evidence="1 2">
    <name type="scientific">Aspergillus ellipticus CBS 707.79</name>
    <dbReference type="NCBI Taxonomy" id="1448320"/>
    <lineage>
        <taxon>Eukaryota</taxon>
        <taxon>Fungi</taxon>
        <taxon>Dikarya</taxon>
        <taxon>Ascomycota</taxon>
        <taxon>Pezizomycotina</taxon>
        <taxon>Eurotiomycetes</taxon>
        <taxon>Eurotiomycetidae</taxon>
        <taxon>Eurotiales</taxon>
        <taxon>Aspergillaceae</taxon>
        <taxon>Aspergillus</taxon>
        <taxon>Aspergillus subgen. Circumdati</taxon>
    </lineage>
</organism>
<name>A0A319DJK5_9EURO</name>
<dbReference type="EMBL" id="KZ825821">
    <property type="protein sequence ID" value="PYH97721.1"/>
    <property type="molecule type" value="Genomic_DNA"/>
</dbReference>